<comment type="caution">
    <text evidence="10">The sequence shown here is derived from an EMBL/GenBank/DDBJ whole genome shotgun (WGS) entry which is preliminary data.</text>
</comment>
<protein>
    <submittedName>
        <fullName evidence="10">Macrolide export ATP-binding/permease protein MacB</fullName>
        <ecNumber evidence="10">3.6.3.-</ecNumber>
    </submittedName>
</protein>
<dbReference type="InterPro" id="IPR025857">
    <property type="entry name" value="MacB_PCD"/>
</dbReference>
<evidence type="ECO:0000259" key="8">
    <source>
        <dbReference type="Pfam" id="PF02687"/>
    </source>
</evidence>
<dbReference type="GO" id="GO:0005886">
    <property type="term" value="C:plasma membrane"/>
    <property type="evidence" value="ECO:0007669"/>
    <property type="project" value="UniProtKB-SubCell"/>
</dbReference>
<sequence length="390" mass="42217">MIKDSIKMSWDNIISNKVRSFLTVLGIVIGVASIISLITIVQGATDEVTNQVSSLGANTITIQAPGTPLKKGLNDKDLESLSQIDNIKGVSPTITSKVSIAANGMAMKDIDIKGRNNIFFEESSEDINFGRGFNPLDLERKTKVAVLGSGINRDIFLNQNPIGKDIKINGLSFKVIGTLKPGSEFDFSSNNDSIFIPYTTAITTLSTRNINEADIYMKDSSKSDEIIEDIKLILNRAFNYKDNAYFVFNFEDIIDAIDDITGLMTLLLAGIASISLLVGGIGIMNMMLVSVTERTSEIGLRKALGAEPNRIQLQFILESIFLSLFGGLFGLLLGLLIAYVAAKTIGYPFSVSAMTIFIAIGFSSVVGIVFGYAPARKASKLNPIDALRTL</sequence>
<dbReference type="Pfam" id="PF12704">
    <property type="entry name" value="MacB_PCD"/>
    <property type="match status" value="1"/>
</dbReference>
<dbReference type="InterPro" id="IPR003838">
    <property type="entry name" value="ABC3_permease_C"/>
</dbReference>
<keyword evidence="10" id="KW-0547">Nucleotide-binding</keyword>
<keyword evidence="5 7" id="KW-0472">Membrane</keyword>
<dbReference type="Proteomes" id="UP000186112">
    <property type="component" value="Unassembled WGS sequence"/>
</dbReference>
<dbReference type="GO" id="GO:0005524">
    <property type="term" value="F:ATP binding"/>
    <property type="evidence" value="ECO:0007669"/>
    <property type="project" value="UniProtKB-KW"/>
</dbReference>
<evidence type="ECO:0000256" key="4">
    <source>
        <dbReference type="ARBA" id="ARBA00022989"/>
    </source>
</evidence>
<evidence type="ECO:0000313" key="10">
    <source>
        <dbReference type="EMBL" id="OLS03812.1"/>
    </source>
</evidence>
<evidence type="ECO:0000256" key="3">
    <source>
        <dbReference type="ARBA" id="ARBA00022692"/>
    </source>
</evidence>
<keyword evidence="3 7" id="KW-0812">Transmembrane</keyword>
<gene>
    <name evidence="10" type="primary">macB_1</name>
    <name evidence="10" type="ORF">TICRE_01350</name>
</gene>
<dbReference type="GO" id="GO:0022857">
    <property type="term" value="F:transmembrane transporter activity"/>
    <property type="evidence" value="ECO:0007669"/>
    <property type="project" value="TreeGrafter"/>
</dbReference>
<comment type="similarity">
    <text evidence="6">Belongs to the ABC-4 integral membrane protein family.</text>
</comment>
<dbReference type="Pfam" id="PF02687">
    <property type="entry name" value="FtsX"/>
    <property type="match status" value="1"/>
</dbReference>
<evidence type="ECO:0000256" key="1">
    <source>
        <dbReference type="ARBA" id="ARBA00004651"/>
    </source>
</evidence>
<feature type="transmembrane region" description="Helical" evidence="7">
    <location>
        <begin position="21"/>
        <end position="41"/>
    </location>
</feature>
<evidence type="ECO:0000256" key="6">
    <source>
        <dbReference type="ARBA" id="ARBA00038076"/>
    </source>
</evidence>
<organism evidence="10 11">
    <name type="scientific">Tissierella creatinophila DSM 6911</name>
    <dbReference type="NCBI Taxonomy" id="1123403"/>
    <lineage>
        <taxon>Bacteria</taxon>
        <taxon>Bacillati</taxon>
        <taxon>Bacillota</taxon>
        <taxon>Tissierellia</taxon>
        <taxon>Tissierellales</taxon>
        <taxon>Tissierellaceae</taxon>
        <taxon>Tissierella</taxon>
    </lineage>
</organism>
<dbReference type="EMBL" id="LTDM01000002">
    <property type="protein sequence ID" value="OLS03812.1"/>
    <property type="molecule type" value="Genomic_DNA"/>
</dbReference>
<dbReference type="EC" id="3.6.3.-" evidence="10"/>
<name>A0A1U7M922_TISCR</name>
<keyword evidence="2" id="KW-1003">Cell membrane</keyword>
<feature type="transmembrane region" description="Helical" evidence="7">
    <location>
        <begin position="263"/>
        <end position="284"/>
    </location>
</feature>
<dbReference type="GO" id="GO:0016787">
    <property type="term" value="F:hydrolase activity"/>
    <property type="evidence" value="ECO:0007669"/>
    <property type="project" value="UniProtKB-KW"/>
</dbReference>
<evidence type="ECO:0000256" key="7">
    <source>
        <dbReference type="SAM" id="Phobius"/>
    </source>
</evidence>
<reference evidence="10 11" key="1">
    <citation type="submission" date="2016-02" db="EMBL/GenBank/DDBJ databases">
        <title>Genome sequence of Tissierella creatinophila DSM 6911.</title>
        <authorList>
            <person name="Poehlein A."/>
            <person name="Daniel R."/>
        </authorList>
    </citation>
    <scope>NUCLEOTIDE SEQUENCE [LARGE SCALE GENOMIC DNA]</scope>
    <source>
        <strain evidence="10 11">DSM 6911</strain>
    </source>
</reference>
<keyword evidence="11" id="KW-1185">Reference proteome</keyword>
<keyword evidence="10" id="KW-0067">ATP-binding</keyword>
<feature type="transmembrane region" description="Helical" evidence="7">
    <location>
        <begin position="347"/>
        <end position="373"/>
    </location>
</feature>
<evidence type="ECO:0000313" key="11">
    <source>
        <dbReference type="Proteomes" id="UP000186112"/>
    </source>
</evidence>
<keyword evidence="10" id="KW-0378">Hydrolase</keyword>
<dbReference type="InterPro" id="IPR050250">
    <property type="entry name" value="Macrolide_Exporter_MacB"/>
</dbReference>
<dbReference type="OrthoDB" id="9770036at2"/>
<evidence type="ECO:0000256" key="5">
    <source>
        <dbReference type="ARBA" id="ARBA00023136"/>
    </source>
</evidence>
<dbReference type="PANTHER" id="PTHR30572:SF4">
    <property type="entry name" value="ABC TRANSPORTER PERMEASE YTRF"/>
    <property type="match status" value="1"/>
</dbReference>
<evidence type="ECO:0000259" key="9">
    <source>
        <dbReference type="Pfam" id="PF12704"/>
    </source>
</evidence>
<accession>A0A1U7M922</accession>
<comment type="subcellular location">
    <subcellularLocation>
        <location evidence="1">Cell membrane</location>
        <topology evidence="1">Multi-pass membrane protein</topology>
    </subcellularLocation>
</comment>
<keyword evidence="4 7" id="KW-1133">Transmembrane helix</keyword>
<dbReference type="PANTHER" id="PTHR30572">
    <property type="entry name" value="MEMBRANE COMPONENT OF TRANSPORTER-RELATED"/>
    <property type="match status" value="1"/>
</dbReference>
<feature type="transmembrane region" description="Helical" evidence="7">
    <location>
        <begin position="320"/>
        <end position="341"/>
    </location>
</feature>
<feature type="domain" description="ABC3 transporter permease C-terminal" evidence="8">
    <location>
        <begin position="271"/>
        <end position="383"/>
    </location>
</feature>
<dbReference type="AlphaFoldDB" id="A0A1U7M922"/>
<evidence type="ECO:0000256" key="2">
    <source>
        <dbReference type="ARBA" id="ARBA00022475"/>
    </source>
</evidence>
<dbReference type="RefSeq" id="WP_075724111.1">
    <property type="nucleotide sequence ID" value="NZ_LTDM01000002.1"/>
</dbReference>
<proteinExistence type="inferred from homology"/>
<feature type="domain" description="MacB-like periplasmic core" evidence="9">
    <location>
        <begin position="20"/>
        <end position="231"/>
    </location>
</feature>